<dbReference type="Proteomes" id="UP000008136">
    <property type="component" value="Chromosome"/>
</dbReference>
<protein>
    <submittedName>
        <fullName evidence="1">Uncharacterized protein family UPF0150</fullName>
    </submittedName>
</protein>
<dbReference type="EMBL" id="CP002588">
    <property type="protein sequence ID" value="AEA47737.1"/>
    <property type="molecule type" value="Genomic_DNA"/>
</dbReference>
<dbReference type="AlphaFoldDB" id="F2KQK4"/>
<name>F2KQK4_ARCVS</name>
<dbReference type="SUPFAM" id="SSF143100">
    <property type="entry name" value="TTHA1013/TTHA0281-like"/>
    <property type="match status" value="1"/>
</dbReference>
<dbReference type="InterPro" id="IPR035069">
    <property type="entry name" value="TTHA1013/TTHA0281-like"/>
</dbReference>
<dbReference type="eggNOG" id="arCOG02412">
    <property type="taxonomic scope" value="Archaea"/>
</dbReference>
<dbReference type="Gene3D" id="3.30.160.250">
    <property type="match status" value="1"/>
</dbReference>
<dbReference type="OrthoDB" id="117996at2157"/>
<evidence type="ECO:0000313" key="1">
    <source>
        <dbReference type="EMBL" id="AEA47737.1"/>
    </source>
</evidence>
<accession>F2KQK4</accession>
<organism evidence="1 2">
    <name type="scientific">Archaeoglobus veneficus (strain DSM 11195 / SNP6)</name>
    <dbReference type="NCBI Taxonomy" id="693661"/>
    <lineage>
        <taxon>Archaea</taxon>
        <taxon>Methanobacteriati</taxon>
        <taxon>Methanobacteriota</taxon>
        <taxon>Archaeoglobi</taxon>
        <taxon>Archaeoglobales</taxon>
        <taxon>Archaeoglobaceae</taxon>
        <taxon>Archaeoglobus</taxon>
    </lineage>
</organism>
<dbReference type="KEGG" id="ave:Arcve_1739"/>
<sequence length="73" mass="8571">MQETKKLNEIIFLVEETDDGYTAQALGYSIFTQADSIEELREMVKDAVECHFDEEERPEIIRLHIVRQEVLTL</sequence>
<reference evidence="1 2" key="1">
    <citation type="submission" date="2011-03" db="EMBL/GenBank/DDBJ databases">
        <title>The complete genome of Archaeoglobus veneficus SNP6.</title>
        <authorList>
            <consortium name="US DOE Joint Genome Institute (JGI-PGF)"/>
            <person name="Lucas S."/>
            <person name="Copeland A."/>
            <person name="Lapidus A."/>
            <person name="Bruce D."/>
            <person name="Goodwin L."/>
            <person name="Pitluck S."/>
            <person name="Kyrpides N."/>
            <person name="Mavromatis K."/>
            <person name="Pagani I."/>
            <person name="Ivanova N."/>
            <person name="Mikhailova N."/>
            <person name="Lu M."/>
            <person name="Detter J.C."/>
            <person name="Tapia R."/>
            <person name="Han C."/>
            <person name="Land M."/>
            <person name="Hauser L."/>
            <person name="Markowitz V."/>
            <person name="Cheng J.-F."/>
            <person name="Hugenholtz P."/>
            <person name="Woyke T."/>
            <person name="Wu D."/>
            <person name="Spring S."/>
            <person name="Brambilla E."/>
            <person name="Klenk H.-P."/>
            <person name="Eisen J.A."/>
        </authorList>
    </citation>
    <scope>NUCLEOTIDE SEQUENCE [LARGE SCALE GENOMIC DNA]</scope>
    <source>
        <strain>SNP6</strain>
    </source>
</reference>
<gene>
    <name evidence="1" type="ordered locus">Arcve_1739</name>
</gene>
<keyword evidence="2" id="KW-1185">Reference proteome</keyword>
<evidence type="ECO:0000313" key="2">
    <source>
        <dbReference type="Proteomes" id="UP000008136"/>
    </source>
</evidence>
<dbReference type="GeneID" id="10394868"/>
<proteinExistence type="predicted"/>
<dbReference type="RefSeq" id="WP_013684393.1">
    <property type="nucleotide sequence ID" value="NC_015320.1"/>
</dbReference>
<dbReference type="STRING" id="693661.Arcve_1739"/>
<dbReference type="HOGENOM" id="CLU_184590_0_0_2"/>